<reference evidence="3 4" key="1">
    <citation type="submission" date="2017-03" db="EMBL/GenBank/DDBJ databases">
        <title>WGS assembly of Porphyra umbilicalis.</title>
        <authorList>
            <person name="Brawley S.H."/>
            <person name="Blouin N.A."/>
            <person name="Ficko-Blean E."/>
            <person name="Wheeler G.L."/>
            <person name="Lohr M."/>
            <person name="Goodson H.V."/>
            <person name="Jenkins J.W."/>
            <person name="Blaby-Haas C.E."/>
            <person name="Helliwell K.E."/>
            <person name="Chan C."/>
            <person name="Marriage T."/>
            <person name="Bhattacharya D."/>
            <person name="Klein A.S."/>
            <person name="Badis Y."/>
            <person name="Brodie J."/>
            <person name="Cao Y."/>
            <person name="Collen J."/>
            <person name="Dittami S.M."/>
            <person name="Gachon C.M."/>
            <person name="Green B.R."/>
            <person name="Karpowicz S."/>
            <person name="Kim J.W."/>
            <person name="Kudahl U."/>
            <person name="Lin S."/>
            <person name="Michel G."/>
            <person name="Mittag M."/>
            <person name="Olson B.J."/>
            <person name="Pangilinan J."/>
            <person name="Peng Y."/>
            <person name="Qiu H."/>
            <person name="Shu S."/>
            <person name="Singer J.T."/>
            <person name="Smith A.G."/>
            <person name="Sprecher B.N."/>
            <person name="Wagner V."/>
            <person name="Wang W."/>
            <person name="Wang Z.-Y."/>
            <person name="Yan J."/>
            <person name="Yarish C."/>
            <person name="Zoeuner-Riek S."/>
            <person name="Zhuang Y."/>
            <person name="Zou Y."/>
            <person name="Lindquist E.A."/>
            <person name="Grimwood J."/>
            <person name="Barry K."/>
            <person name="Rokhsar D.S."/>
            <person name="Schmutz J."/>
            <person name="Stiller J.W."/>
            <person name="Grossman A.R."/>
            <person name="Prochnik S.E."/>
        </authorList>
    </citation>
    <scope>NUCLEOTIDE SEQUENCE [LARGE SCALE GENOMIC DNA]</scope>
    <source>
        <strain evidence="3">4086291</strain>
    </source>
</reference>
<feature type="compositionally biased region" description="Basic and acidic residues" evidence="1">
    <location>
        <begin position="62"/>
        <end position="95"/>
    </location>
</feature>
<dbReference type="Proteomes" id="UP000218209">
    <property type="component" value="Unassembled WGS sequence"/>
</dbReference>
<sequence>MYRLARAISWLPDRALRGRGNDAPPPGQPRGHRLAARLGGGGHPPRQRQPRPPPHRRPRSRNGRERRARDPDPHRGRVARGDDPPHEQLPRERVRVPQPPAPLDAHARDGEGVPPARVAEHVPRNNRARRRQPPIDVHIVAGGGGEEHLPPAVDAVAARGHHKRGHRVGVGVGKEKDGGRGAAAHGNLVANGERVHPHCRAVGECHGRVRGETHRRAIIVAVVRGGRGGRHHPVVIVVVIAVFLRGIPAVVVVVAVVAIVRVNAARRDGRHGGFAKVELRRLPRRVALEARLPDRVADRPDGAFDPVGRFPVGQRDRPKHVERLWRRPKGGNAREPVGLRHVGGQRNDRIGTFAHEVVRRRARVPRLARDADDGQVADHLQVVGKGKGGIAGRVGAHGHDEGAAVVRGRPVDAPPHHAG</sequence>
<evidence type="ECO:0000256" key="2">
    <source>
        <dbReference type="SAM" id="Phobius"/>
    </source>
</evidence>
<keyword evidence="2" id="KW-0472">Membrane</keyword>
<evidence type="ECO:0000256" key="1">
    <source>
        <dbReference type="SAM" id="MobiDB-lite"/>
    </source>
</evidence>
<keyword evidence="2" id="KW-0812">Transmembrane</keyword>
<dbReference type="EMBL" id="KV918919">
    <property type="protein sequence ID" value="OSX75068.1"/>
    <property type="molecule type" value="Genomic_DNA"/>
</dbReference>
<keyword evidence="2" id="KW-1133">Transmembrane helix</keyword>
<gene>
    <name evidence="3" type="ORF">BU14_0256s0021</name>
</gene>
<proteinExistence type="predicted"/>
<organism evidence="3 4">
    <name type="scientific">Porphyra umbilicalis</name>
    <name type="common">Purple laver</name>
    <name type="synonym">Red alga</name>
    <dbReference type="NCBI Taxonomy" id="2786"/>
    <lineage>
        <taxon>Eukaryota</taxon>
        <taxon>Rhodophyta</taxon>
        <taxon>Bangiophyceae</taxon>
        <taxon>Bangiales</taxon>
        <taxon>Bangiaceae</taxon>
        <taxon>Porphyra</taxon>
    </lineage>
</organism>
<feature type="compositionally biased region" description="Basic residues" evidence="1">
    <location>
        <begin position="45"/>
        <end position="61"/>
    </location>
</feature>
<feature type="region of interest" description="Disordered" evidence="1">
    <location>
        <begin position="159"/>
        <end position="182"/>
    </location>
</feature>
<accession>A0A1X6P2J0</accession>
<protein>
    <submittedName>
        <fullName evidence="3">Uncharacterized protein</fullName>
    </submittedName>
</protein>
<name>A0A1X6P2J0_PORUM</name>
<evidence type="ECO:0000313" key="4">
    <source>
        <dbReference type="Proteomes" id="UP000218209"/>
    </source>
</evidence>
<dbReference type="AlphaFoldDB" id="A0A1X6P2J0"/>
<feature type="transmembrane region" description="Helical" evidence="2">
    <location>
        <begin position="234"/>
        <end position="260"/>
    </location>
</feature>
<feature type="region of interest" description="Disordered" evidence="1">
    <location>
        <begin position="14"/>
        <end position="120"/>
    </location>
</feature>
<evidence type="ECO:0000313" key="3">
    <source>
        <dbReference type="EMBL" id="OSX75068.1"/>
    </source>
</evidence>
<keyword evidence="4" id="KW-1185">Reference proteome</keyword>